<reference evidence="15 16" key="1">
    <citation type="journal article" date="2014" name="Nat. Commun.">
        <title>Klebsormidium flaccidum genome reveals primary factors for plant terrestrial adaptation.</title>
        <authorList>
            <person name="Hori K."/>
            <person name="Maruyama F."/>
            <person name="Fujisawa T."/>
            <person name="Togashi T."/>
            <person name="Yamamoto N."/>
            <person name="Seo M."/>
            <person name="Sato S."/>
            <person name="Yamada T."/>
            <person name="Mori H."/>
            <person name="Tajima N."/>
            <person name="Moriyama T."/>
            <person name="Ikeuchi M."/>
            <person name="Watanabe M."/>
            <person name="Wada H."/>
            <person name="Kobayashi K."/>
            <person name="Saito M."/>
            <person name="Masuda T."/>
            <person name="Sasaki-Sekimoto Y."/>
            <person name="Mashiguchi K."/>
            <person name="Awai K."/>
            <person name="Shimojima M."/>
            <person name="Masuda S."/>
            <person name="Iwai M."/>
            <person name="Nobusawa T."/>
            <person name="Narise T."/>
            <person name="Kondo S."/>
            <person name="Saito H."/>
            <person name="Sato R."/>
            <person name="Murakawa M."/>
            <person name="Ihara Y."/>
            <person name="Oshima-Yamada Y."/>
            <person name="Ohtaka K."/>
            <person name="Satoh M."/>
            <person name="Sonobe K."/>
            <person name="Ishii M."/>
            <person name="Ohtani R."/>
            <person name="Kanamori-Sato M."/>
            <person name="Honoki R."/>
            <person name="Miyazaki D."/>
            <person name="Mochizuki H."/>
            <person name="Umetsu J."/>
            <person name="Higashi K."/>
            <person name="Shibata D."/>
            <person name="Kamiya Y."/>
            <person name="Sato N."/>
            <person name="Nakamura Y."/>
            <person name="Tabata S."/>
            <person name="Ida S."/>
            <person name="Kurokawa K."/>
            <person name="Ohta H."/>
        </authorList>
    </citation>
    <scope>NUCLEOTIDE SEQUENCE [LARGE SCALE GENOMIC DNA]</scope>
    <source>
        <strain evidence="15 16">NIES-2285</strain>
    </source>
</reference>
<dbReference type="InterPro" id="IPR036322">
    <property type="entry name" value="WD40_repeat_dom_sf"/>
</dbReference>
<keyword evidence="6" id="KW-0963">Cytoplasm</keyword>
<keyword evidence="9" id="KW-0234">DNA repair</keyword>
<proteinExistence type="inferred from homology"/>
<sequence>MSIYNYVVTAHKPTNVTHSAVGNFTSPTHLNLIIAKCTRIEIHLLTPQGLQPLMDVPIYGRIATMELFSPPGESQQSLFIATERYKFCLLSWDAARGELITKAMGDVSDRIGRPCDLGQIGIVDPEYRLIGLHLYDGLFKVIPIDSKGQLKEAFNIRLEELTVLDIKFLYGCPRPTIAVLFQDNKDSRHVKTYEVNLKDKDFVDGPWNQHNLDAGSCLIIPVPTPLGGAIIVGEQTIVYHKGGSLRTLRIPQSGMKAYGRVDPDGSRWLLSDYLGRLFLLVLNHDKERVLSMNIQELGVTSAASTISYLDNAVVYVGSSYGDSQLVKLNGTPDANGSYVEILESFVNLGPIVDFCVVDLERQGQGQVVTCSGAFKDGSLRIVRNGIGINEQATVELPGIKGMWSLRAASEDTYDRFLVVTFISETRILAINEEDELDETEIEGFDGEAQTLFCGNVVHDQLLQATSSSLKLAAAPTRQLVHEWHAPPEHSINVTAANASQILLATGGGNLVYLEVEPGKLQEKKHVKLEYEISCLDISPLGGDGAAANLAAVGMWTDMSVRVFSVPGMEPLTKVALGGEVIPRSVLFCAFEGVPYLLAALGDGHLFNFRVDPASGELTDRKKISLGTQPISLKTFKSKSATHVFAASDRPTVIYSSNQKLLYSNVNLKEVNHMCPFNSASFPDSLAIGMESELTIGTIDDIQKLHIRTIPLGEHARRIAHQEPSRTFGIITVKYNSINSGDEPESNFVRLVDDQTFEVVGSYALDKDEQGCAIISCSFSEDPATYYCVGTAYAVPEESEPTKGRILIFAVEDGKLSLVAEKETKGAVYNLNPFNGKLLAGINQKIQLYKWTQRDDGSRELTNECGHHGHILALYVVTRGDFIVVGDLMKSISLLLYKPEEGAIEERARDFNANWMTAVEALDDDVYLGAENSFNLFTVRKNSDAASDEERGRLEVTGEFHLGEFVNRFRPGSLVMRMPDSEAAHIPTVIFGTVNGVIGVIASLPQDQFTYLHKLQNCLTEVIKGVGGFSHDHWRSFSNERKTNEARNFLDGDLIEQFLDLRREKMEEVAKKMDTTVEDLSKRIEELQRLH</sequence>
<dbReference type="GO" id="GO:0005737">
    <property type="term" value="C:cytoplasm"/>
    <property type="evidence" value="ECO:0007669"/>
    <property type="project" value="UniProtKB-SubCell"/>
</dbReference>
<dbReference type="InterPro" id="IPR058543">
    <property type="entry name" value="Beta-prop_RSE1/DDB1/CPSF1_2nd"/>
</dbReference>
<dbReference type="FunFam" id="2.130.10.10:FF:000070">
    <property type="entry name" value="DNA damage-binding protein 1"/>
    <property type="match status" value="1"/>
</dbReference>
<keyword evidence="7" id="KW-0227">DNA damage</keyword>
<feature type="domain" description="RSE1/DDB1/CPSF1 second beta-propeller" evidence="14">
    <location>
        <begin position="389"/>
        <end position="698"/>
    </location>
</feature>
<dbReference type="FunFam" id="2.130.10.10:FF:000592">
    <property type="entry name" value="UV-damaged DNA binding protein"/>
    <property type="match status" value="1"/>
</dbReference>
<dbReference type="Pfam" id="PF23726">
    <property type="entry name" value="Beta-prop_RSE1_2nd"/>
    <property type="match status" value="1"/>
</dbReference>
<dbReference type="InterPro" id="IPR018846">
    <property type="entry name" value="Beta-prop_RSE1/DDB1/CPSF1_1st"/>
</dbReference>
<dbReference type="FunFam" id="1.10.150.910:FF:000003">
    <property type="entry name" value="DNA damage-binding protein 1a"/>
    <property type="match status" value="1"/>
</dbReference>
<feature type="domain" description="RSE1/DDB1/CPSF1 first beta-propeller" evidence="13">
    <location>
        <begin position="16"/>
        <end position="345"/>
    </location>
</feature>
<dbReference type="FunFam" id="2.130.10.10:FF:000073">
    <property type="entry name" value="DNA damage-binding protein 1"/>
    <property type="match status" value="1"/>
</dbReference>
<evidence type="ECO:0000256" key="10">
    <source>
        <dbReference type="ARBA" id="ARBA00023242"/>
    </source>
</evidence>
<dbReference type="AlphaFoldDB" id="A0A1Y1HSK5"/>
<name>A0A1Y1HSK5_KLENI</name>
<dbReference type="STRING" id="105231.A0A1Y1HSK5"/>
<evidence type="ECO:0000313" key="16">
    <source>
        <dbReference type="Proteomes" id="UP000054558"/>
    </source>
</evidence>
<evidence type="ECO:0000256" key="7">
    <source>
        <dbReference type="ARBA" id="ARBA00022763"/>
    </source>
</evidence>
<organism evidence="15 16">
    <name type="scientific">Klebsormidium nitens</name>
    <name type="common">Green alga</name>
    <name type="synonym">Ulothrix nitens</name>
    <dbReference type="NCBI Taxonomy" id="105231"/>
    <lineage>
        <taxon>Eukaryota</taxon>
        <taxon>Viridiplantae</taxon>
        <taxon>Streptophyta</taxon>
        <taxon>Klebsormidiophyceae</taxon>
        <taxon>Klebsormidiales</taxon>
        <taxon>Klebsormidiaceae</taxon>
        <taxon>Klebsormidium</taxon>
    </lineage>
</organism>
<evidence type="ECO:0000259" key="13">
    <source>
        <dbReference type="Pfam" id="PF10433"/>
    </source>
</evidence>
<dbReference type="InterPro" id="IPR015943">
    <property type="entry name" value="WD40/YVTN_repeat-like_dom_sf"/>
</dbReference>
<accession>A0A1Y1HSK5</accession>
<evidence type="ECO:0000256" key="8">
    <source>
        <dbReference type="ARBA" id="ARBA00023125"/>
    </source>
</evidence>
<evidence type="ECO:0000256" key="1">
    <source>
        <dbReference type="ARBA" id="ARBA00004123"/>
    </source>
</evidence>
<dbReference type="GO" id="GO:0003677">
    <property type="term" value="F:DNA binding"/>
    <property type="evidence" value="ECO:0007669"/>
    <property type="project" value="UniProtKB-KW"/>
</dbReference>
<dbReference type="GO" id="GO:0005634">
    <property type="term" value="C:nucleus"/>
    <property type="evidence" value="ECO:0000318"/>
    <property type="project" value="GO_Central"/>
</dbReference>
<feature type="coiled-coil region" evidence="11">
    <location>
        <begin position="1062"/>
        <end position="1089"/>
    </location>
</feature>
<evidence type="ECO:0000256" key="11">
    <source>
        <dbReference type="SAM" id="Coils"/>
    </source>
</evidence>
<dbReference type="GO" id="GO:0006281">
    <property type="term" value="P:DNA repair"/>
    <property type="evidence" value="ECO:0007669"/>
    <property type="project" value="UniProtKB-KW"/>
</dbReference>
<keyword evidence="16" id="KW-1185">Reference proteome</keyword>
<comment type="similarity">
    <text evidence="4">Belongs to the DDB1 family.</text>
</comment>
<evidence type="ECO:0000256" key="4">
    <source>
        <dbReference type="ARBA" id="ARBA00007453"/>
    </source>
</evidence>
<dbReference type="Proteomes" id="UP000054558">
    <property type="component" value="Unassembled WGS sequence"/>
</dbReference>
<dbReference type="EMBL" id="DF236981">
    <property type="protein sequence ID" value="GAQ79537.1"/>
    <property type="molecule type" value="Genomic_DNA"/>
</dbReference>
<gene>
    <name evidence="15" type="ORF">KFL_000320350</name>
</gene>
<dbReference type="OrthoDB" id="433457at2759"/>
<keyword evidence="10" id="KW-0539">Nucleus</keyword>
<dbReference type="InterPro" id="IPR050358">
    <property type="entry name" value="RSE1/DDB1/CFT1"/>
</dbReference>
<comment type="subcellular location">
    <subcellularLocation>
        <location evidence="2">Cytoplasm</location>
    </subcellularLocation>
    <subcellularLocation>
        <location evidence="1">Nucleus</location>
    </subcellularLocation>
</comment>
<dbReference type="Gene3D" id="2.130.10.10">
    <property type="entry name" value="YVTN repeat-like/Quinoprotein amine dehydrogenase"/>
    <property type="match status" value="3"/>
</dbReference>
<evidence type="ECO:0000259" key="14">
    <source>
        <dbReference type="Pfam" id="PF23726"/>
    </source>
</evidence>
<evidence type="ECO:0000259" key="12">
    <source>
        <dbReference type="Pfam" id="PF03178"/>
    </source>
</evidence>
<dbReference type="PANTHER" id="PTHR10644">
    <property type="entry name" value="DNA REPAIR/RNA PROCESSING CPSF FAMILY"/>
    <property type="match status" value="1"/>
</dbReference>
<protein>
    <recommendedName>
        <fullName evidence="5">DNA damage-binding protein 1</fullName>
    </recommendedName>
</protein>
<dbReference type="Pfam" id="PF10433">
    <property type="entry name" value="Beta-prop_RSE1_1st"/>
    <property type="match status" value="1"/>
</dbReference>
<dbReference type="Gene3D" id="1.10.150.910">
    <property type="match status" value="1"/>
</dbReference>
<dbReference type="Pfam" id="PF03178">
    <property type="entry name" value="CPSF_A"/>
    <property type="match status" value="1"/>
</dbReference>
<evidence type="ECO:0000256" key="6">
    <source>
        <dbReference type="ARBA" id="ARBA00022490"/>
    </source>
</evidence>
<comment type="pathway">
    <text evidence="3">Protein modification; protein ubiquitination.</text>
</comment>
<dbReference type="SUPFAM" id="SSF50978">
    <property type="entry name" value="WD40 repeat-like"/>
    <property type="match status" value="1"/>
</dbReference>
<keyword evidence="11" id="KW-0175">Coiled coil</keyword>
<evidence type="ECO:0000256" key="9">
    <source>
        <dbReference type="ARBA" id="ARBA00023204"/>
    </source>
</evidence>
<evidence type="ECO:0000256" key="3">
    <source>
        <dbReference type="ARBA" id="ARBA00004906"/>
    </source>
</evidence>
<feature type="domain" description="RSE1/DDB1/CPSF1 C-terminal" evidence="12">
    <location>
        <begin position="747"/>
        <end position="1059"/>
    </location>
</feature>
<keyword evidence="8" id="KW-0238">DNA-binding</keyword>
<evidence type="ECO:0000256" key="2">
    <source>
        <dbReference type="ARBA" id="ARBA00004496"/>
    </source>
</evidence>
<dbReference type="InterPro" id="IPR004871">
    <property type="entry name" value="RSE1/DDB1/CPSF1_C"/>
</dbReference>
<dbReference type="OMA" id="HQDFLMR"/>
<evidence type="ECO:0000256" key="5">
    <source>
        <dbReference type="ARBA" id="ARBA00014577"/>
    </source>
</evidence>
<evidence type="ECO:0000313" key="15">
    <source>
        <dbReference type="EMBL" id="GAQ79537.1"/>
    </source>
</evidence>